<organism evidence="2 3">
    <name type="scientific">Taxus chinensis</name>
    <name type="common">Chinese yew</name>
    <name type="synonym">Taxus wallichiana var. chinensis</name>
    <dbReference type="NCBI Taxonomy" id="29808"/>
    <lineage>
        <taxon>Eukaryota</taxon>
        <taxon>Viridiplantae</taxon>
        <taxon>Streptophyta</taxon>
        <taxon>Embryophyta</taxon>
        <taxon>Tracheophyta</taxon>
        <taxon>Spermatophyta</taxon>
        <taxon>Pinopsida</taxon>
        <taxon>Pinidae</taxon>
        <taxon>Conifers II</taxon>
        <taxon>Cupressales</taxon>
        <taxon>Taxaceae</taxon>
        <taxon>Taxus</taxon>
    </lineage>
</organism>
<comment type="caution">
    <text evidence="2">The sequence shown here is derived from an EMBL/GenBank/DDBJ whole genome shotgun (WGS) entry which is preliminary data.</text>
</comment>
<dbReference type="AlphaFoldDB" id="A0AA38BYT4"/>
<protein>
    <recommendedName>
        <fullName evidence="1">Reverse transcriptase/retrotransposon-derived protein RNase H-like domain-containing protein</fullName>
    </recommendedName>
</protein>
<dbReference type="SUPFAM" id="SSF56672">
    <property type="entry name" value="DNA/RNA polymerases"/>
    <property type="match status" value="1"/>
</dbReference>
<proteinExistence type="predicted"/>
<dbReference type="PANTHER" id="PTHR33064">
    <property type="entry name" value="POL PROTEIN"/>
    <property type="match status" value="1"/>
</dbReference>
<dbReference type="Proteomes" id="UP000824469">
    <property type="component" value="Unassembled WGS sequence"/>
</dbReference>
<dbReference type="InterPro" id="IPR041577">
    <property type="entry name" value="RT_RNaseH_2"/>
</dbReference>
<dbReference type="InterPro" id="IPR043128">
    <property type="entry name" value="Rev_trsase/Diguanyl_cyclase"/>
</dbReference>
<dbReference type="FunFam" id="3.30.70.270:FF:000020">
    <property type="entry name" value="Transposon Tf2-6 polyprotein-like Protein"/>
    <property type="match status" value="1"/>
</dbReference>
<keyword evidence="3" id="KW-1185">Reference proteome</keyword>
<reference evidence="2 3" key="1">
    <citation type="journal article" date="2021" name="Nat. Plants">
        <title>The Taxus genome provides insights into paclitaxel biosynthesis.</title>
        <authorList>
            <person name="Xiong X."/>
            <person name="Gou J."/>
            <person name="Liao Q."/>
            <person name="Li Y."/>
            <person name="Zhou Q."/>
            <person name="Bi G."/>
            <person name="Li C."/>
            <person name="Du R."/>
            <person name="Wang X."/>
            <person name="Sun T."/>
            <person name="Guo L."/>
            <person name="Liang H."/>
            <person name="Lu P."/>
            <person name="Wu Y."/>
            <person name="Zhang Z."/>
            <person name="Ro D.K."/>
            <person name="Shang Y."/>
            <person name="Huang S."/>
            <person name="Yan J."/>
        </authorList>
    </citation>
    <scope>NUCLEOTIDE SEQUENCE [LARGE SCALE GENOMIC DNA]</scope>
    <source>
        <strain evidence="2">Ta-2019</strain>
    </source>
</reference>
<dbReference type="InterPro" id="IPR051320">
    <property type="entry name" value="Viral_Replic_Matur_Polypro"/>
</dbReference>
<evidence type="ECO:0000313" key="2">
    <source>
        <dbReference type="EMBL" id="KAH9291081.1"/>
    </source>
</evidence>
<dbReference type="EMBL" id="JAHRHJ020003813">
    <property type="protein sequence ID" value="KAH9291081.1"/>
    <property type="molecule type" value="Genomic_DNA"/>
</dbReference>
<feature type="domain" description="Reverse transcriptase/retrotransposon-derived protein RNase H-like" evidence="1">
    <location>
        <begin position="66"/>
        <end position="115"/>
    </location>
</feature>
<evidence type="ECO:0000313" key="3">
    <source>
        <dbReference type="Proteomes" id="UP000824469"/>
    </source>
</evidence>
<dbReference type="PANTHER" id="PTHR33064:SF37">
    <property type="entry name" value="RIBONUCLEASE H"/>
    <property type="match status" value="1"/>
</dbReference>
<feature type="non-terminal residue" evidence="2">
    <location>
        <position position="116"/>
    </location>
</feature>
<evidence type="ECO:0000259" key="1">
    <source>
        <dbReference type="Pfam" id="PF17919"/>
    </source>
</evidence>
<feature type="non-terminal residue" evidence="2">
    <location>
        <position position="1"/>
    </location>
</feature>
<dbReference type="Pfam" id="PF17919">
    <property type="entry name" value="RT_RNaseH_2"/>
    <property type="match status" value="1"/>
</dbReference>
<dbReference type="Gene3D" id="3.30.70.270">
    <property type="match status" value="1"/>
</dbReference>
<sequence>HIICKEGLLVDPTKVTVIIGLRKPTGQREVRRFLVHTGYYRKFIKGYAKVSTLLEELLKGKGTFYWGEQQQCTFDTLKKKLTTMLILHFPLWGKPFHVHVDASGKDIYVVLAQLGE</sequence>
<dbReference type="InterPro" id="IPR043502">
    <property type="entry name" value="DNA/RNA_pol_sf"/>
</dbReference>
<name>A0AA38BYT4_TAXCH</name>
<gene>
    <name evidence="2" type="ORF">KI387_044652</name>
</gene>
<accession>A0AA38BYT4</accession>